<proteinExistence type="predicted"/>
<evidence type="ECO:0000256" key="1">
    <source>
        <dbReference type="SAM" id="MobiDB-lite"/>
    </source>
</evidence>
<gene>
    <name evidence="2" type="ORF">J437_LFUL003383</name>
</gene>
<keyword evidence="3" id="KW-1185">Reference proteome</keyword>
<accession>A0A8K0NU19</accession>
<dbReference type="Proteomes" id="UP000792457">
    <property type="component" value="Unassembled WGS sequence"/>
</dbReference>
<feature type="compositionally biased region" description="Low complexity" evidence="1">
    <location>
        <begin position="244"/>
        <end position="256"/>
    </location>
</feature>
<feature type="region of interest" description="Disordered" evidence="1">
    <location>
        <begin position="244"/>
        <end position="341"/>
    </location>
</feature>
<evidence type="ECO:0000313" key="3">
    <source>
        <dbReference type="Proteomes" id="UP000792457"/>
    </source>
</evidence>
<dbReference type="AlphaFoldDB" id="A0A8K0NU19"/>
<dbReference type="EMBL" id="KZ308119">
    <property type="protein sequence ID" value="KAG8222003.1"/>
    <property type="molecule type" value="Genomic_DNA"/>
</dbReference>
<protein>
    <submittedName>
        <fullName evidence="2">Uncharacterized protein</fullName>
    </submittedName>
</protein>
<name>A0A8K0NU19_LADFU</name>
<evidence type="ECO:0000313" key="2">
    <source>
        <dbReference type="EMBL" id="KAG8222003.1"/>
    </source>
</evidence>
<feature type="compositionally biased region" description="Pro residues" evidence="1">
    <location>
        <begin position="278"/>
        <end position="328"/>
    </location>
</feature>
<sequence>MIKAQDFLKTYMTNVIVTKVHNSKYNDCQLKEHECTDITKILMGHVHHILNDVLGMRKQFHSMVAEILNNRPKKNDWVNKDSLQMMRSNLGQTMLILDYWTDLILLRILKSWEVIALLVLIYKVALYAQLPCFLKSKGGQPTCKEPPLHQEQEVKQPWQARLHQSKVRMKSNSDRHPCLCRLGIRVEHLWGGPFSTKGSTKEVPLALSADGVVERVEPVLDEEDVGRKGEVVGEYTHLRGDILSISIGGSSPLSPLRTMDEPESISVRRSSFLTRPLPLLPPPPPLTPTPPATPPTPPPPELLATPPTPPEPMEPPLPVTPLPTPELLPPMKRDPAAPICA</sequence>
<organism evidence="2 3">
    <name type="scientific">Ladona fulva</name>
    <name type="common">Scarce chaser dragonfly</name>
    <name type="synonym">Libellula fulva</name>
    <dbReference type="NCBI Taxonomy" id="123851"/>
    <lineage>
        <taxon>Eukaryota</taxon>
        <taxon>Metazoa</taxon>
        <taxon>Ecdysozoa</taxon>
        <taxon>Arthropoda</taxon>
        <taxon>Hexapoda</taxon>
        <taxon>Insecta</taxon>
        <taxon>Pterygota</taxon>
        <taxon>Palaeoptera</taxon>
        <taxon>Odonata</taxon>
        <taxon>Epiprocta</taxon>
        <taxon>Anisoptera</taxon>
        <taxon>Libelluloidea</taxon>
        <taxon>Libellulidae</taxon>
        <taxon>Ladona</taxon>
    </lineage>
</organism>
<reference evidence="2" key="1">
    <citation type="submission" date="2013-04" db="EMBL/GenBank/DDBJ databases">
        <authorList>
            <person name="Qu J."/>
            <person name="Murali S.C."/>
            <person name="Bandaranaike D."/>
            <person name="Bellair M."/>
            <person name="Blankenburg K."/>
            <person name="Chao H."/>
            <person name="Dinh H."/>
            <person name="Doddapaneni H."/>
            <person name="Downs B."/>
            <person name="Dugan-Rocha S."/>
            <person name="Elkadiri S."/>
            <person name="Gnanaolivu R.D."/>
            <person name="Hernandez B."/>
            <person name="Javaid M."/>
            <person name="Jayaseelan J.C."/>
            <person name="Lee S."/>
            <person name="Li M."/>
            <person name="Ming W."/>
            <person name="Munidasa M."/>
            <person name="Muniz J."/>
            <person name="Nguyen L."/>
            <person name="Ongeri F."/>
            <person name="Osuji N."/>
            <person name="Pu L.-L."/>
            <person name="Puazo M."/>
            <person name="Qu C."/>
            <person name="Quiroz J."/>
            <person name="Raj R."/>
            <person name="Weissenberger G."/>
            <person name="Xin Y."/>
            <person name="Zou X."/>
            <person name="Han Y."/>
            <person name="Richards S."/>
            <person name="Worley K."/>
            <person name="Muzny D."/>
            <person name="Gibbs R."/>
        </authorList>
    </citation>
    <scope>NUCLEOTIDE SEQUENCE</scope>
    <source>
        <strain evidence="2">Sampled in the wild</strain>
    </source>
</reference>
<reference evidence="2" key="2">
    <citation type="submission" date="2017-10" db="EMBL/GenBank/DDBJ databases">
        <title>Ladona fulva Genome sequencing and assembly.</title>
        <authorList>
            <person name="Murali S."/>
            <person name="Richards S."/>
            <person name="Bandaranaike D."/>
            <person name="Bellair M."/>
            <person name="Blankenburg K."/>
            <person name="Chao H."/>
            <person name="Dinh H."/>
            <person name="Doddapaneni H."/>
            <person name="Dugan-Rocha S."/>
            <person name="Elkadiri S."/>
            <person name="Gnanaolivu R."/>
            <person name="Hernandez B."/>
            <person name="Skinner E."/>
            <person name="Javaid M."/>
            <person name="Lee S."/>
            <person name="Li M."/>
            <person name="Ming W."/>
            <person name="Munidasa M."/>
            <person name="Muniz J."/>
            <person name="Nguyen L."/>
            <person name="Hughes D."/>
            <person name="Osuji N."/>
            <person name="Pu L.-L."/>
            <person name="Puazo M."/>
            <person name="Qu C."/>
            <person name="Quiroz J."/>
            <person name="Raj R."/>
            <person name="Weissenberger G."/>
            <person name="Xin Y."/>
            <person name="Zou X."/>
            <person name="Han Y."/>
            <person name="Worley K."/>
            <person name="Muzny D."/>
            <person name="Gibbs R."/>
        </authorList>
    </citation>
    <scope>NUCLEOTIDE SEQUENCE</scope>
    <source>
        <strain evidence="2">Sampled in the wild</strain>
    </source>
</reference>
<comment type="caution">
    <text evidence="2">The sequence shown here is derived from an EMBL/GenBank/DDBJ whole genome shotgun (WGS) entry which is preliminary data.</text>
</comment>